<feature type="transmembrane region" description="Helical" evidence="1">
    <location>
        <begin position="133"/>
        <end position="152"/>
    </location>
</feature>
<keyword evidence="4" id="KW-1185">Reference proteome</keyword>
<keyword evidence="1" id="KW-0472">Membrane</keyword>
<dbReference type="GO" id="GO:0004175">
    <property type="term" value="F:endopeptidase activity"/>
    <property type="evidence" value="ECO:0007669"/>
    <property type="project" value="UniProtKB-ARBA"/>
</dbReference>
<dbReference type="STRING" id="1313296.SAMN05661091_0411"/>
<evidence type="ECO:0000256" key="1">
    <source>
        <dbReference type="SAM" id="Phobius"/>
    </source>
</evidence>
<dbReference type="EMBL" id="LT840184">
    <property type="protein sequence ID" value="SMF68184.1"/>
    <property type="molecule type" value="Genomic_DNA"/>
</dbReference>
<evidence type="ECO:0000313" key="4">
    <source>
        <dbReference type="Proteomes" id="UP000192940"/>
    </source>
</evidence>
<feature type="transmembrane region" description="Helical" evidence="1">
    <location>
        <begin position="20"/>
        <end position="38"/>
    </location>
</feature>
<dbReference type="Pfam" id="PF02517">
    <property type="entry name" value="Rce1-like"/>
    <property type="match status" value="1"/>
</dbReference>
<accession>A0A1X7GFA2</accession>
<dbReference type="InterPro" id="IPR003675">
    <property type="entry name" value="Rce1/LyrA-like_dom"/>
</dbReference>
<gene>
    <name evidence="3" type="ORF">SAMN05661091_0411</name>
</gene>
<feature type="transmembrane region" description="Helical" evidence="1">
    <location>
        <begin position="213"/>
        <end position="233"/>
    </location>
</feature>
<organism evidence="3 4">
    <name type="scientific">Paenibacillus uliginis N3/975</name>
    <dbReference type="NCBI Taxonomy" id="1313296"/>
    <lineage>
        <taxon>Bacteria</taxon>
        <taxon>Bacillati</taxon>
        <taxon>Bacillota</taxon>
        <taxon>Bacilli</taxon>
        <taxon>Bacillales</taxon>
        <taxon>Paenibacillaceae</taxon>
        <taxon>Paenibacillus</taxon>
    </lineage>
</organism>
<feature type="transmembrane region" description="Helical" evidence="1">
    <location>
        <begin position="93"/>
        <end position="113"/>
    </location>
</feature>
<feature type="transmembrane region" description="Helical" evidence="1">
    <location>
        <begin position="173"/>
        <end position="193"/>
    </location>
</feature>
<dbReference type="AlphaFoldDB" id="A0A1X7GFA2"/>
<sequence>MNSSVTRWKEQDNWTWKEFVALLLLEFVFVIGFIKFVVKPAYTQWLGNELYSGTLTGLTIAVVLISGVYFVALRPKRLSWSEVGIRSFPAKDWGHILLWTLLLIVGSVLVMVLTSFIGNTYENSKTEAMQQNVTIFTVFIAFVSAAIISPIYEEIFYRGFLYRWLRTRLGMRWAILLSSLIFTVVHIPTYNAMPANFLGGVVFAWAYERSNSIWPAVIIHGLVNGIAVVLTVLG</sequence>
<keyword evidence="1" id="KW-1133">Transmembrane helix</keyword>
<evidence type="ECO:0000313" key="3">
    <source>
        <dbReference type="EMBL" id="SMF68184.1"/>
    </source>
</evidence>
<dbReference type="PANTHER" id="PTHR36435:SF1">
    <property type="entry name" value="CAAX AMINO TERMINAL PROTEASE FAMILY PROTEIN"/>
    <property type="match status" value="1"/>
</dbReference>
<protein>
    <recommendedName>
        <fullName evidence="2">CAAX prenyl protease 2/Lysostaphin resistance protein A-like domain-containing protein</fullName>
    </recommendedName>
</protein>
<dbReference type="Proteomes" id="UP000192940">
    <property type="component" value="Chromosome I"/>
</dbReference>
<dbReference type="GO" id="GO:0080120">
    <property type="term" value="P:CAAX-box protein maturation"/>
    <property type="evidence" value="ECO:0007669"/>
    <property type="project" value="UniProtKB-ARBA"/>
</dbReference>
<feature type="domain" description="CAAX prenyl protease 2/Lysostaphin resistance protein A-like" evidence="2">
    <location>
        <begin position="138"/>
        <end position="225"/>
    </location>
</feature>
<feature type="transmembrane region" description="Helical" evidence="1">
    <location>
        <begin position="50"/>
        <end position="72"/>
    </location>
</feature>
<name>A0A1X7GFA2_9BACL</name>
<proteinExistence type="predicted"/>
<keyword evidence="1" id="KW-0812">Transmembrane</keyword>
<dbReference type="RefSeq" id="WP_208917545.1">
    <property type="nucleotide sequence ID" value="NZ_LT840184.1"/>
</dbReference>
<reference evidence="3 4" key="1">
    <citation type="submission" date="2017-04" db="EMBL/GenBank/DDBJ databases">
        <authorList>
            <person name="Afonso C.L."/>
            <person name="Miller P.J."/>
            <person name="Scott M.A."/>
            <person name="Spackman E."/>
            <person name="Goraichik I."/>
            <person name="Dimitrov K.M."/>
            <person name="Suarez D.L."/>
            <person name="Swayne D.E."/>
        </authorList>
    </citation>
    <scope>NUCLEOTIDE SEQUENCE [LARGE SCALE GENOMIC DNA]</scope>
    <source>
        <strain evidence="3 4">N3/975</strain>
    </source>
</reference>
<dbReference type="InterPro" id="IPR052710">
    <property type="entry name" value="CAAX_protease"/>
</dbReference>
<evidence type="ECO:0000259" key="2">
    <source>
        <dbReference type="Pfam" id="PF02517"/>
    </source>
</evidence>
<dbReference type="PANTHER" id="PTHR36435">
    <property type="entry name" value="SLR1288 PROTEIN"/>
    <property type="match status" value="1"/>
</dbReference>